<sequence>MSHAPSSSSWRENDAIEHVEERLVGLELYANAAAGFDGVLKERYSDFIVREIDIESGEAVVLNELSATCDVEIDARERKKFEAMKAKVQAMERERGPDDEAEDEDAAKDDVEGDKEESIEEAMKEFEALCGAEDARRLREFLATPGVTRRSQKTRDGKAETPQPLVLEPTTDKAKRTQIHQFFKKHFLLPTDNVVESNEEEKEALKNLKKPSSSVRVHAAVKQGKKRTRVEAMDHRAVGNFWPEGVPEHVRFAFCKENKESYEMLNVIARALKVNFKSIGVAGTKDKRGVTTQHVTVHRVRAKRLAKLVLYGCKIGNYTYVDRQLGFGDHCGNEFEITLRGIDPDVVGNVEEAVRALKSSGTINYYGLQRFGSAGGKHATHKIGIELLRGEWQAAIDALLLPREGERDDVMKARLKWMETKDPNETLKLMPRWCAAERCVLERMSKVRSTDLVGSLLAVPKQIRLMYIHAYQAYLFNRVVSERIRKYGVNTVVEGDLVLEEGNCAGDEGEDDMNGDNRVSMPRVRVVTAEEAALGAIDSSLVVLPLPGNSITYPTNLGDVYDRFAAEDGISLNITTHSVREFAINSFTGDYRRCFLKPTNVSHTVISYADAAADLVLTDLDRINGITERTIEDGPLRAVTVKFTLPPSSYATMVLRELMKANTSVSSHKRKTLDARAAASVE</sequence>
<comment type="similarity">
    <text evidence="1">Belongs to the pseudouridine synthase TruD family.</text>
</comment>
<dbReference type="EMBL" id="HBDX01001022">
    <property type="protein sequence ID" value="CAD8220182.1"/>
    <property type="molecule type" value="Transcribed_RNA"/>
</dbReference>
<dbReference type="PROSITE" id="PS01268">
    <property type="entry name" value="UPF0024"/>
    <property type="match status" value="1"/>
</dbReference>
<dbReference type="PIRSF" id="PIRSF037016">
    <property type="entry name" value="Pseudouridin_synth_euk_prd"/>
    <property type="match status" value="1"/>
</dbReference>
<evidence type="ECO:0000256" key="1">
    <source>
        <dbReference type="ARBA" id="ARBA00007953"/>
    </source>
</evidence>
<dbReference type="PANTHER" id="PTHR13326">
    <property type="entry name" value="TRNA PSEUDOURIDINE SYNTHASE D"/>
    <property type="match status" value="1"/>
</dbReference>
<dbReference type="InterPro" id="IPR011760">
    <property type="entry name" value="PsdUridine_synth_TruD_insert"/>
</dbReference>
<dbReference type="GO" id="GO:0008033">
    <property type="term" value="P:tRNA processing"/>
    <property type="evidence" value="ECO:0007669"/>
    <property type="project" value="UniProtKB-KW"/>
</dbReference>
<evidence type="ECO:0000259" key="5">
    <source>
        <dbReference type="PROSITE" id="PS50984"/>
    </source>
</evidence>
<name>A0A7R9SZU3_9CHLO</name>
<keyword evidence="2" id="KW-0819">tRNA processing</keyword>
<proteinExistence type="inferred from homology"/>
<evidence type="ECO:0000256" key="2">
    <source>
        <dbReference type="ARBA" id="ARBA00022694"/>
    </source>
</evidence>
<reference evidence="6" key="1">
    <citation type="submission" date="2021-01" db="EMBL/GenBank/DDBJ databases">
        <authorList>
            <person name="Corre E."/>
            <person name="Pelletier E."/>
            <person name="Niang G."/>
            <person name="Scheremetjew M."/>
            <person name="Finn R."/>
            <person name="Kale V."/>
            <person name="Holt S."/>
            <person name="Cochrane G."/>
            <person name="Meng A."/>
            <person name="Brown T."/>
            <person name="Cohen L."/>
        </authorList>
    </citation>
    <scope>NUCLEOTIDE SEQUENCE</scope>
    <source>
        <strain evidence="6">Clade-A-BCC118000</strain>
    </source>
</reference>
<dbReference type="GO" id="GO:0005634">
    <property type="term" value="C:nucleus"/>
    <property type="evidence" value="ECO:0007669"/>
    <property type="project" value="TreeGrafter"/>
</dbReference>
<feature type="compositionally biased region" description="Acidic residues" evidence="4">
    <location>
        <begin position="99"/>
        <end position="119"/>
    </location>
</feature>
<dbReference type="GO" id="GO:0003723">
    <property type="term" value="F:RNA binding"/>
    <property type="evidence" value="ECO:0007669"/>
    <property type="project" value="InterPro"/>
</dbReference>
<dbReference type="PANTHER" id="PTHR13326:SF21">
    <property type="entry name" value="PSEUDOURIDYLATE SYNTHASE PUS7L"/>
    <property type="match status" value="1"/>
</dbReference>
<feature type="domain" description="TRUD" evidence="5">
    <location>
        <begin position="361"/>
        <end position="597"/>
    </location>
</feature>
<dbReference type="SUPFAM" id="SSF55120">
    <property type="entry name" value="Pseudouridine synthase"/>
    <property type="match status" value="1"/>
</dbReference>
<keyword evidence="3" id="KW-0413">Isomerase</keyword>
<dbReference type="AlphaFoldDB" id="A0A7R9SZU3"/>
<dbReference type="Pfam" id="PF01142">
    <property type="entry name" value="TruD"/>
    <property type="match status" value="1"/>
</dbReference>
<evidence type="ECO:0000256" key="3">
    <source>
        <dbReference type="ARBA" id="ARBA00023235"/>
    </source>
</evidence>
<evidence type="ECO:0000313" key="6">
    <source>
        <dbReference type="EMBL" id="CAD8220182.1"/>
    </source>
</evidence>
<accession>A0A7R9SZU3</accession>
<feature type="compositionally biased region" description="Basic and acidic residues" evidence="4">
    <location>
        <begin position="88"/>
        <end position="98"/>
    </location>
</feature>
<dbReference type="PROSITE" id="PS50984">
    <property type="entry name" value="TRUD"/>
    <property type="match status" value="1"/>
</dbReference>
<dbReference type="GO" id="GO:0009982">
    <property type="term" value="F:pseudouridine synthase activity"/>
    <property type="evidence" value="ECO:0007669"/>
    <property type="project" value="InterPro"/>
</dbReference>
<organism evidence="6">
    <name type="scientific">Ostreococcus sp. 'lucimarinus'</name>
    <dbReference type="NCBI Taxonomy" id="242159"/>
    <lineage>
        <taxon>Eukaryota</taxon>
        <taxon>Viridiplantae</taxon>
        <taxon>Chlorophyta</taxon>
        <taxon>Mamiellophyceae</taxon>
        <taxon>Mamiellales</taxon>
        <taxon>Bathycoccaceae</taxon>
        <taxon>Ostreococcus</taxon>
    </lineage>
</organism>
<dbReference type="InterPro" id="IPR020119">
    <property type="entry name" value="PsdUridine_synth_TruD_CS"/>
</dbReference>
<dbReference type="Gene3D" id="3.30.2350.20">
    <property type="entry name" value="TruD, catalytic domain"/>
    <property type="match status" value="2"/>
</dbReference>
<dbReference type="InterPro" id="IPR020103">
    <property type="entry name" value="PsdUridine_synth_cat_dom_sf"/>
</dbReference>
<feature type="region of interest" description="Disordered" evidence="4">
    <location>
        <begin position="88"/>
        <end position="119"/>
    </location>
</feature>
<dbReference type="CDD" id="cd02576">
    <property type="entry name" value="PseudoU_synth_ScPUS7"/>
    <property type="match status" value="1"/>
</dbReference>
<protein>
    <recommendedName>
        <fullName evidence="5">TRUD domain-containing protein</fullName>
    </recommendedName>
</protein>
<evidence type="ECO:0000256" key="4">
    <source>
        <dbReference type="SAM" id="MobiDB-lite"/>
    </source>
</evidence>
<dbReference type="NCBIfam" id="TIGR00094">
    <property type="entry name" value="tRNA_TruD_broad"/>
    <property type="match status" value="1"/>
</dbReference>
<dbReference type="InterPro" id="IPR001656">
    <property type="entry name" value="PsdUridine_synth_TruD"/>
</dbReference>
<dbReference type="InterPro" id="IPR042214">
    <property type="entry name" value="TruD_catalytic"/>
</dbReference>
<dbReference type="GO" id="GO:0001522">
    <property type="term" value="P:pseudouridine synthesis"/>
    <property type="evidence" value="ECO:0007669"/>
    <property type="project" value="InterPro"/>
</dbReference>
<gene>
    <name evidence="6" type="ORF">OLUC0939_LOCUS901</name>
</gene>